<dbReference type="STRING" id="72359.L7JSX3"/>
<protein>
    <submittedName>
        <fullName evidence="5">Uridylate kinase/adenylate kinase</fullName>
        <ecNumber evidence="5">2.7.4.3</ecNumber>
    </submittedName>
</protein>
<gene>
    <name evidence="5" type="ORF">THOM_2554</name>
</gene>
<evidence type="ECO:0000256" key="3">
    <source>
        <dbReference type="ARBA" id="ARBA00022777"/>
    </source>
</evidence>
<sequence>MGSGCLVPDDLIIEMMHLKLSGSGSYILDGYPRTMKQAQLMKEVDAALFISVDEDECVRRIVGRNQGRSDDNKETAMMRYRIYQKETLPVVEYLRDRKVLSEIDGNRSVEAIYGDIRKALDGLRN</sequence>
<dbReference type="AlphaFoldDB" id="L7JSX3"/>
<dbReference type="InterPro" id="IPR027417">
    <property type="entry name" value="P-loop_NTPase"/>
</dbReference>
<dbReference type="VEuPathDB" id="MicrosporidiaDB:THOM_2554"/>
<dbReference type="EMBL" id="JH994036">
    <property type="protein sequence ID" value="ELQ74529.1"/>
    <property type="molecule type" value="Genomic_DNA"/>
</dbReference>
<proteinExistence type="inferred from homology"/>
<dbReference type="GO" id="GO:0004017">
    <property type="term" value="F:AMP kinase activity"/>
    <property type="evidence" value="ECO:0007669"/>
    <property type="project" value="UniProtKB-EC"/>
</dbReference>
<dbReference type="InParanoid" id="L7JSX3"/>
<organism evidence="5 6">
    <name type="scientific">Trachipleistophora hominis</name>
    <name type="common">Microsporidian parasite</name>
    <dbReference type="NCBI Taxonomy" id="72359"/>
    <lineage>
        <taxon>Eukaryota</taxon>
        <taxon>Fungi</taxon>
        <taxon>Fungi incertae sedis</taxon>
        <taxon>Microsporidia</taxon>
        <taxon>Pleistophoridae</taxon>
        <taxon>Trachipleistophora</taxon>
    </lineage>
</organism>
<dbReference type="EC" id="2.7.4.3" evidence="5"/>
<evidence type="ECO:0000256" key="1">
    <source>
        <dbReference type="ARBA" id="ARBA00022679"/>
    </source>
</evidence>
<evidence type="ECO:0000313" key="6">
    <source>
        <dbReference type="Proteomes" id="UP000011185"/>
    </source>
</evidence>
<reference evidence="5 6" key="1">
    <citation type="journal article" date="2012" name="PLoS Pathog.">
        <title>The genome of the obligate intracellular parasite Trachipleistophora hominis: new insights into microsporidian genome dynamics and reductive evolution.</title>
        <authorList>
            <person name="Heinz E."/>
            <person name="Williams T.A."/>
            <person name="Nakjang S."/>
            <person name="Noel C.J."/>
            <person name="Swan D.C."/>
            <person name="Goldberg A.V."/>
            <person name="Harris S.R."/>
            <person name="Weinmaier T."/>
            <person name="Markert S."/>
            <person name="Becher D."/>
            <person name="Bernhardt J."/>
            <person name="Dagan T."/>
            <person name="Hacker C."/>
            <person name="Lucocq J.M."/>
            <person name="Schweder T."/>
            <person name="Rattei T."/>
            <person name="Hall N."/>
            <person name="Hirt R.P."/>
            <person name="Embley T.M."/>
        </authorList>
    </citation>
    <scope>NUCLEOTIDE SEQUENCE [LARGE SCALE GENOMIC DNA]</scope>
</reference>
<dbReference type="PRINTS" id="PR00094">
    <property type="entry name" value="ADENYLTKNASE"/>
</dbReference>
<keyword evidence="6" id="KW-1185">Reference proteome</keyword>
<comment type="similarity">
    <text evidence="4">Belongs to the adenylate kinase family.</text>
</comment>
<dbReference type="SUPFAM" id="SSF52540">
    <property type="entry name" value="P-loop containing nucleoside triphosphate hydrolases"/>
    <property type="match status" value="1"/>
</dbReference>
<evidence type="ECO:0000256" key="4">
    <source>
        <dbReference type="RuleBase" id="RU003330"/>
    </source>
</evidence>
<dbReference type="FunCoup" id="L7JSX3">
    <property type="interactions" value="97"/>
</dbReference>
<dbReference type="InterPro" id="IPR000850">
    <property type="entry name" value="Adenylat/UMP-CMP_kin"/>
</dbReference>
<evidence type="ECO:0000313" key="5">
    <source>
        <dbReference type="EMBL" id="ELQ74529.1"/>
    </source>
</evidence>
<dbReference type="CDD" id="cd01428">
    <property type="entry name" value="ADK"/>
    <property type="match status" value="1"/>
</dbReference>
<dbReference type="InterPro" id="IPR033690">
    <property type="entry name" value="Adenylat_kinase_CS"/>
</dbReference>
<dbReference type="PROSITE" id="PS00113">
    <property type="entry name" value="ADENYLATE_KINASE"/>
    <property type="match status" value="1"/>
</dbReference>
<dbReference type="HOGENOM" id="CLU_032354_4_2_1"/>
<keyword evidence="1 4" id="KW-0808">Transferase</keyword>
<dbReference type="OrthoDB" id="439792at2759"/>
<dbReference type="OMA" id="HSENANC"/>
<dbReference type="Gene3D" id="3.40.50.300">
    <property type="entry name" value="P-loop containing nucleotide triphosphate hydrolases"/>
    <property type="match status" value="1"/>
</dbReference>
<name>L7JSX3_TRAHO</name>
<dbReference type="GO" id="GO:0005524">
    <property type="term" value="F:ATP binding"/>
    <property type="evidence" value="ECO:0007669"/>
    <property type="project" value="InterPro"/>
</dbReference>
<accession>L7JSX3</accession>
<dbReference type="Pfam" id="PF00406">
    <property type="entry name" value="ADK"/>
    <property type="match status" value="1"/>
</dbReference>
<evidence type="ECO:0000256" key="2">
    <source>
        <dbReference type="ARBA" id="ARBA00022741"/>
    </source>
</evidence>
<dbReference type="PANTHER" id="PTHR23359">
    <property type="entry name" value="NUCLEOTIDE KINASE"/>
    <property type="match status" value="1"/>
</dbReference>
<keyword evidence="2" id="KW-0547">Nucleotide-binding</keyword>
<dbReference type="HAMAP" id="MF_00235">
    <property type="entry name" value="Adenylate_kinase_Adk"/>
    <property type="match status" value="1"/>
</dbReference>
<dbReference type="Proteomes" id="UP000011185">
    <property type="component" value="Unassembled WGS sequence"/>
</dbReference>
<keyword evidence="3 4" id="KW-0418">Kinase</keyword>